<protein>
    <submittedName>
        <fullName evidence="2">Pimeloyl-ACP methyl ester carboxylesterase</fullName>
    </submittedName>
</protein>
<feature type="domain" description="AB hydrolase-1" evidence="1">
    <location>
        <begin position="16"/>
        <end position="128"/>
    </location>
</feature>
<dbReference type="InterPro" id="IPR050266">
    <property type="entry name" value="AB_hydrolase_sf"/>
</dbReference>
<dbReference type="PANTHER" id="PTHR43798">
    <property type="entry name" value="MONOACYLGLYCEROL LIPASE"/>
    <property type="match status" value="1"/>
</dbReference>
<dbReference type="InterPro" id="IPR000073">
    <property type="entry name" value="AB_hydrolase_1"/>
</dbReference>
<dbReference type="Pfam" id="PF00561">
    <property type="entry name" value="Abhydrolase_1"/>
    <property type="match status" value="1"/>
</dbReference>
<dbReference type="GO" id="GO:0016020">
    <property type="term" value="C:membrane"/>
    <property type="evidence" value="ECO:0007669"/>
    <property type="project" value="TreeGrafter"/>
</dbReference>
<evidence type="ECO:0000313" key="3">
    <source>
        <dbReference type="Proteomes" id="UP000581688"/>
    </source>
</evidence>
<reference evidence="2 3" key="1">
    <citation type="submission" date="2020-08" db="EMBL/GenBank/DDBJ databases">
        <title>Genomic Encyclopedia of Type Strains, Phase IV (KMG-IV): sequencing the most valuable type-strain genomes for metagenomic binning, comparative biology and taxonomic classification.</title>
        <authorList>
            <person name="Goeker M."/>
        </authorList>
    </citation>
    <scope>NUCLEOTIDE SEQUENCE [LARGE SCALE GENOMIC DNA]</scope>
    <source>
        <strain evidence="2 3">DSM 19612</strain>
    </source>
</reference>
<dbReference type="AlphaFoldDB" id="A0A841Q4W3"/>
<keyword evidence="3" id="KW-1185">Reference proteome</keyword>
<gene>
    <name evidence="2" type="ORF">HNQ94_001830</name>
</gene>
<name>A0A841Q4W3_9BACI</name>
<evidence type="ECO:0000313" key="2">
    <source>
        <dbReference type="EMBL" id="MBB6453382.1"/>
    </source>
</evidence>
<dbReference type="Proteomes" id="UP000581688">
    <property type="component" value="Unassembled WGS sequence"/>
</dbReference>
<dbReference type="InterPro" id="IPR029058">
    <property type="entry name" value="AB_hydrolase_fold"/>
</dbReference>
<dbReference type="PANTHER" id="PTHR43798:SF33">
    <property type="entry name" value="HYDROLASE, PUTATIVE (AFU_ORTHOLOGUE AFUA_2G14860)-RELATED"/>
    <property type="match status" value="1"/>
</dbReference>
<sequence length="264" mass="30166">MLEHEIHSKIAGNEYIILLHGFGGNSSIFYKQIELYKKYFNVITIHLPGHGNSPSVHTYKGFSHSLVAQEVVKTLDVLKIKKAHFIGVSLGSIIIHWILKESPNRVKSAILAGAMTKFNPFSSLLYSIGNLVKTIVPHLWIYTLFAYIIMPKTNHKKSRSIFIREAKKMNRKDFIGWFNTMKYLKRSYVGVPLKAKGIPKLYVSGREDHLFLTSLQKDILKDKDASMKIIENCGHVCNIEGYELFNQLTIAFLNTNKNIVRQIS</sequence>
<dbReference type="RefSeq" id="WP_246200087.1">
    <property type="nucleotide sequence ID" value="NZ_CADDWK010000021.1"/>
</dbReference>
<dbReference type="Gene3D" id="3.40.50.1820">
    <property type="entry name" value="alpha/beta hydrolase"/>
    <property type="match status" value="1"/>
</dbReference>
<proteinExistence type="predicted"/>
<dbReference type="SUPFAM" id="SSF53474">
    <property type="entry name" value="alpha/beta-Hydrolases"/>
    <property type="match status" value="1"/>
</dbReference>
<accession>A0A841Q4W3</accession>
<evidence type="ECO:0000259" key="1">
    <source>
        <dbReference type="Pfam" id="PF00561"/>
    </source>
</evidence>
<dbReference type="EMBL" id="JACHGH010000004">
    <property type="protein sequence ID" value="MBB6453382.1"/>
    <property type="molecule type" value="Genomic_DNA"/>
</dbReference>
<comment type="caution">
    <text evidence="2">The sequence shown here is derived from an EMBL/GenBank/DDBJ whole genome shotgun (WGS) entry which is preliminary data.</text>
</comment>
<organism evidence="2 3">
    <name type="scientific">Salirhabdus euzebyi</name>
    <dbReference type="NCBI Taxonomy" id="394506"/>
    <lineage>
        <taxon>Bacteria</taxon>
        <taxon>Bacillati</taxon>
        <taxon>Bacillota</taxon>
        <taxon>Bacilli</taxon>
        <taxon>Bacillales</taxon>
        <taxon>Bacillaceae</taxon>
        <taxon>Salirhabdus</taxon>
    </lineage>
</organism>